<gene>
    <name evidence="2" type="ORF">DILT_LOCUS18129</name>
</gene>
<dbReference type="EMBL" id="UYRU01097599">
    <property type="protein sequence ID" value="VDN40074.1"/>
    <property type="molecule type" value="Genomic_DNA"/>
</dbReference>
<accession>A0A3P7NBP0</accession>
<name>A0A3P7NBP0_DIBLA</name>
<evidence type="ECO:0000313" key="2">
    <source>
        <dbReference type="EMBL" id="VDN40074.1"/>
    </source>
</evidence>
<organism evidence="2 3">
    <name type="scientific">Dibothriocephalus latus</name>
    <name type="common">Fish tapeworm</name>
    <name type="synonym">Diphyllobothrium latum</name>
    <dbReference type="NCBI Taxonomy" id="60516"/>
    <lineage>
        <taxon>Eukaryota</taxon>
        <taxon>Metazoa</taxon>
        <taxon>Spiralia</taxon>
        <taxon>Lophotrochozoa</taxon>
        <taxon>Platyhelminthes</taxon>
        <taxon>Cestoda</taxon>
        <taxon>Eucestoda</taxon>
        <taxon>Diphyllobothriidea</taxon>
        <taxon>Diphyllobothriidae</taxon>
        <taxon>Dibothriocephalus</taxon>
    </lineage>
</organism>
<protein>
    <submittedName>
        <fullName evidence="2">Uncharacterized protein</fullName>
    </submittedName>
</protein>
<keyword evidence="3" id="KW-1185">Reference proteome</keyword>
<proteinExistence type="predicted"/>
<dbReference type="OrthoDB" id="10628619at2759"/>
<sequence length="45" mass="4997">MLEEATGRFGAEDSPALPPTMPENVALMGEYIEPAPRYYINPNDQ</sequence>
<evidence type="ECO:0000256" key="1">
    <source>
        <dbReference type="SAM" id="MobiDB-lite"/>
    </source>
</evidence>
<evidence type="ECO:0000313" key="3">
    <source>
        <dbReference type="Proteomes" id="UP000281553"/>
    </source>
</evidence>
<dbReference type="Proteomes" id="UP000281553">
    <property type="component" value="Unassembled WGS sequence"/>
</dbReference>
<feature type="region of interest" description="Disordered" evidence="1">
    <location>
        <begin position="1"/>
        <end position="22"/>
    </location>
</feature>
<dbReference type="AlphaFoldDB" id="A0A3P7NBP0"/>
<reference evidence="2 3" key="1">
    <citation type="submission" date="2018-11" db="EMBL/GenBank/DDBJ databases">
        <authorList>
            <consortium name="Pathogen Informatics"/>
        </authorList>
    </citation>
    <scope>NUCLEOTIDE SEQUENCE [LARGE SCALE GENOMIC DNA]</scope>
</reference>